<keyword evidence="8 14" id="KW-0812">Transmembrane</keyword>
<evidence type="ECO:0000256" key="11">
    <source>
        <dbReference type="ARBA" id="ARBA00023136"/>
    </source>
</evidence>
<dbReference type="eggNOG" id="KOG2642">
    <property type="taxonomic scope" value="Eukaryota"/>
</dbReference>
<dbReference type="GO" id="GO:0005789">
    <property type="term" value="C:endoplasmic reticulum membrane"/>
    <property type="evidence" value="ECO:0007669"/>
    <property type="project" value="UniProtKB-SubCell"/>
</dbReference>
<keyword evidence="9" id="KW-0256">Endoplasmic reticulum</keyword>
<dbReference type="GO" id="GO:0006488">
    <property type="term" value="P:dolichol-linked oligosaccharide biosynthetic process"/>
    <property type="evidence" value="ECO:0007669"/>
    <property type="project" value="InterPro"/>
</dbReference>
<evidence type="ECO:0000256" key="10">
    <source>
        <dbReference type="ARBA" id="ARBA00022989"/>
    </source>
</evidence>
<dbReference type="Pfam" id="PF04922">
    <property type="entry name" value="DIE2_ALG10"/>
    <property type="match status" value="1"/>
</dbReference>
<dbReference type="InterPro" id="IPR016900">
    <property type="entry name" value="Alg10"/>
</dbReference>
<dbReference type="EMBL" id="KB366323">
    <property type="protein sequence ID" value="ELV10925.1"/>
    <property type="molecule type" value="Genomic_DNA"/>
</dbReference>
<comment type="subcellular location">
    <subcellularLocation>
        <location evidence="1">Endoplasmic reticulum membrane</location>
        <topology evidence="1">Multi-pass membrane protein</topology>
    </subcellularLocation>
</comment>
<dbReference type="Proteomes" id="UP000011518">
    <property type="component" value="Unassembled WGS sequence"/>
</dbReference>
<proteinExistence type="inferred from homology"/>
<reference evidence="16" key="2">
    <citation type="journal article" date="2013" name="Nat. Commun.">
        <title>Genome of the Chinese tree shrew.</title>
        <authorList>
            <person name="Fan Y."/>
            <person name="Huang Z.Y."/>
            <person name="Cao C.C."/>
            <person name="Chen C.S."/>
            <person name="Chen Y.X."/>
            <person name="Fan D.D."/>
            <person name="He J."/>
            <person name="Hou H.L."/>
            <person name="Hu L."/>
            <person name="Hu X.T."/>
            <person name="Jiang X.T."/>
            <person name="Lai R."/>
            <person name="Lang Y.S."/>
            <person name="Liang B."/>
            <person name="Liao S.G."/>
            <person name="Mu D."/>
            <person name="Ma Y.Y."/>
            <person name="Niu Y.Y."/>
            <person name="Sun X.Q."/>
            <person name="Xia J.Q."/>
            <person name="Xiao J."/>
            <person name="Xiong Z.Q."/>
            <person name="Xu L."/>
            <person name="Yang L."/>
            <person name="Zhang Y."/>
            <person name="Zhao W."/>
            <person name="Zhao X.D."/>
            <person name="Zheng Y.T."/>
            <person name="Zhou J.M."/>
            <person name="Zhu Y.B."/>
            <person name="Zhang G.J."/>
            <person name="Wang J."/>
            <person name="Yao Y.G."/>
        </authorList>
    </citation>
    <scope>NUCLEOTIDE SEQUENCE [LARGE SCALE GENOMIC DNA]</scope>
</reference>
<evidence type="ECO:0000256" key="4">
    <source>
        <dbReference type="ARBA" id="ARBA00011967"/>
    </source>
</evidence>
<protein>
    <recommendedName>
        <fullName evidence="5">Dol-P-Glc:Glc(2)Man(9)GlcNAc(2)-PP-Dol alpha-1,2-glucosyltransferase</fullName>
        <ecNumber evidence="4">2.4.1.256</ecNumber>
    </recommendedName>
</protein>
<evidence type="ECO:0000256" key="9">
    <source>
        <dbReference type="ARBA" id="ARBA00022824"/>
    </source>
</evidence>
<reference evidence="16" key="1">
    <citation type="submission" date="2012-07" db="EMBL/GenBank/DDBJ databases">
        <title>Genome of the Chinese tree shrew, a rising model animal genetically related to primates.</title>
        <authorList>
            <person name="Zhang G."/>
            <person name="Fan Y."/>
            <person name="Yao Y."/>
            <person name="Huang Z."/>
        </authorList>
    </citation>
    <scope>NUCLEOTIDE SEQUENCE [LARGE SCALE GENOMIC DNA]</scope>
</reference>
<dbReference type="EC" id="2.4.1.256" evidence="4"/>
<dbReference type="PANTHER" id="PTHR12989:SF10">
    <property type="entry name" value="DOL-P-GLC:GLC(2)MAN(9)GLCNAC(2)-PP-DOL ALPHA-1,2-GLUCOSYLTRANSFERASE-RELATED"/>
    <property type="match status" value="1"/>
</dbReference>
<dbReference type="InParanoid" id="L8Y7H0"/>
<dbReference type="PANTHER" id="PTHR12989">
    <property type="entry name" value="ALPHA-1,2-GLUCOSYLTRANSFERASE ALG10"/>
    <property type="match status" value="1"/>
</dbReference>
<evidence type="ECO:0000256" key="1">
    <source>
        <dbReference type="ARBA" id="ARBA00004477"/>
    </source>
</evidence>
<comment type="pathway">
    <text evidence="2">Protein modification; protein glycosylation.</text>
</comment>
<organism evidence="15 16">
    <name type="scientific">Tupaia chinensis</name>
    <name type="common">Chinese tree shrew</name>
    <name type="synonym">Tupaia belangeri chinensis</name>
    <dbReference type="NCBI Taxonomy" id="246437"/>
    <lineage>
        <taxon>Eukaryota</taxon>
        <taxon>Metazoa</taxon>
        <taxon>Chordata</taxon>
        <taxon>Craniata</taxon>
        <taxon>Vertebrata</taxon>
        <taxon>Euteleostomi</taxon>
        <taxon>Mammalia</taxon>
        <taxon>Eutheria</taxon>
        <taxon>Euarchontoglires</taxon>
        <taxon>Scandentia</taxon>
        <taxon>Tupaiidae</taxon>
        <taxon>Tupaia</taxon>
    </lineage>
</organism>
<evidence type="ECO:0000256" key="13">
    <source>
        <dbReference type="ARBA" id="ARBA00048064"/>
    </source>
</evidence>
<dbReference type="AlphaFoldDB" id="L8Y7H0"/>
<evidence type="ECO:0000256" key="7">
    <source>
        <dbReference type="ARBA" id="ARBA00022679"/>
    </source>
</evidence>
<keyword evidence="6" id="KW-0328">Glycosyltransferase</keyword>
<name>L8Y7H0_TUPCH</name>
<comment type="similarity">
    <text evidence="3">Belongs to the ALG10 glucosyltransferase family.</text>
</comment>
<evidence type="ECO:0000256" key="3">
    <source>
        <dbReference type="ARBA" id="ARBA00010600"/>
    </source>
</evidence>
<gene>
    <name evidence="15" type="ORF">TREES_T100016551</name>
</gene>
<evidence type="ECO:0000313" key="16">
    <source>
        <dbReference type="Proteomes" id="UP000011518"/>
    </source>
</evidence>
<keyword evidence="10 14" id="KW-1133">Transmembrane helix</keyword>
<evidence type="ECO:0000256" key="8">
    <source>
        <dbReference type="ARBA" id="ARBA00022692"/>
    </source>
</evidence>
<keyword evidence="7 15" id="KW-0808">Transferase</keyword>
<sequence length="69" mass="7785">MGAGMAQLEGYYFSAALSCTFLVSLLPFSAFSRALREPYMDEIFHLPQAQRYCEGHFSLSQIHPPSHET</sequence>
<dbReference type="STRING" id="246437.L8Y7H0"/>
<keyword evidence="16" id="KW-1185">Reference proteome</keyword>
<accession>L8Y7H0</accession>
<keyword evidence="11 14" id="KW-0472">Membrane</keyword>
<evidence type="ECO:0000256" key="5">
    <source>
        <dbReference type="ARBA" id="ARBA00018512"/>
    </source>
</evidence>
<evidence type="ECO:0000256" key="12">
    <source>
        <dbReference type="ARBA" id="ARBA00044727"/>
    </source>
</evidence>
<evidence type="ECO:0000256" key="6">
    <source>
        <dbReference type="ARBA" id="ARBA00022676"/>
    </source>
</evidence>
<comment type="function">
    <text evidence="12">Dol-P-Glc:Glc(2)Man(9)GlcNAc(2)-PP-Dol alpha-1,2-glucosyltransferase that operates in the biosynthetic pathway of dolichol-linked oligosaccharides, the glycan precursors employed in protein asparagine (N)-glycosylation. The assembly of dolichol-linked oligosaccharides begins on the cytosolic side of the endoplasmic reticulum membrane and finishes in its lumen. The sequential addition of sugars to dolichol pyrophosphate produces dolichol-linked oligosaccharides containing fourteen sugars, including two GlcNAcs, nine mannoses and three glucoses. Once assembled, the oligosaccharide is transferred from the lipid to nascent proteins by oligosaccharyltransferases. In the lumen of the endoplasmic reticulum, adds the third and last glucose residue from dolichyl phosphate glucose (Dol-P-Glc) onto the lipid-linked oligosaccharide intermediate Glc(2)Man(9)GlcNAc(2)-PP-Dol to produce Glc(3)Man(9)GlcNAc(2)-PP-Dol.</text>
</comment>
<comment type="catalytic activity">
    <reaction evidence="13">
        <text>an alpha-D-Glc-(1-&gt;3)-alpha-D-Glc-(1-&gt;3)-alpha-D-Man-(1-&gt;2)-alpha-D-Man-(1-&gt;2)-alpha-D-Man-(1-&gt;3)-[alpha-D-Man-(1-&gt;2)-alpha-D-Man-(1-&gt;3)-[alpha-D-Man-(1-&gt;2)-alpha-D-Man-(1-&gt;6)]-alpha-D-Man-(1-&gt;6)]-beta-D-Man-(1-&gt;4)-beta-D-GlcNAc-(1-&gt;4)-alpha-D-GlcNAc-diphospho-di-trans,poly-cis-dolichol + a di-trans,poly-cis-dolichyl beta-D-glucosyl phosphate = a alpha-D-Glc-(1-&gt;2)-alpha-D-Glc-(1-&gt;3)-alpha-D-Glc-(1-&gt;3)-alpha-D-Man-(1-&gt;2)-alpha-D-Man-(1-&gt;2)-alpha-D-Man-(1-&gt;3)-[alpha-D-Man-(1-&gt;2)-alpha-D-Man-(1-&gt;3)-[alpha-D-Man-(1-&gt;2)-alpha-D-Man-(1-&gt;6)]-alpha-D-Man-(1-&gt;6)]-beta-D-Man-(1-&gt;4)-beta-D-GlcNAc-(1-&gt;4)-alpha-D-GlcNAc-diphospho-di-trans,poly-cis-dolichol + a di-trans,poly-cis-dolichyl phosphate + H(+)</text>
        <dbReference type="Rhea" id="RHEA:29543"/>
        <dbReference type="Rhea" id="RHEA-COMP:19498"/>
        <dbReference type="Rhea" id="RHEA-COMP:19502"/>
        <dbReference type="Rhea" id="RHEA-COMP:19512"/>
        <dbReference type="Rhea" id="RHEA-COMP:19522"/>
        <dbReference type="ChEBI" id="CHEBI:15378"/>
        <dbReference type="ChEBI" id="CHEBI:57525"/>
        <dbReference type="ChEBI" id="CHEBI:57683"/>
        <dbReference type="ChEBI" id="CHEBI:132522"/>
        <dbReference type="ChEBI" id="CHEBI:132523"/>
        <dbReference type="EC" id="2.4.1.256"/>
    </reaction>
    <physiologicalReaction direction="left-to-right" evidence="13">
        <dbReference type="Rhea" id="RHEA:29544"/>
    </physiologicalReaction>
</comment>
<evidence type="ECO:0000256" key="2">
    <source>
        <dbReference type="ARBA" id="ARBA00004922"/>
    </source>
</evidence>
<dbReference type="GO" id="GO:0106073">
    <property type="term" value="F:dolichyl pyrophosphate Glc2Man9GlcNAc2 alpha-1,2-glucosyltransferase activity"/>
    <property type="evidence" value="ECO:0007669"/>
    <property type="project" value="UniProtKB-EC"/>
</dbReference>
<feature type="transmembrane region" description="Helical" evidence="14">
    <location>
        <begin position="12"/>
        <end position="31"/>
    </location>
</feature>
<evidence type="ECO:0000313" key="15">
    <source>
        <dbReference type="EMBL" id="ELV10925.1"/>
    </source>
</evidence>
<evidence type="ECO:0000256" key="14">
    <source>
        <dbReference type="SAM" id="Phobius"/>
    </source>
</evidence>